<evidence type="ECO:0000256" key="1">
    <source>
        <dbReference type="SAM" id="MobiDB-lite"/>
    </source>
</evidence>
<dbReference type="Proteomes" id="UP000002875">
    <property type="component" value="Chromosome"/>
</dbReference>
<feature type="region of interest" description="Disordered" evidence="1">
    <location>
        <begin position="85"/>
        <end position="105"/>
    </location>
</feature>
<proteinExistence type="predicted"/>
<sequence length="499" mass="56179">MNINKHEMSDDELDNLFRESAEKIDFDFDPESWNKMNQKLDAALLSPPSSQGENSWIKRSLLLLIGLITIIGGYVFFKPTQNTSTEISKSKTEANKKESSNSNTKLNVTTVKVDTDNLSIQKTEENLTNESTKRISDTEIKAAQTSSAKSKEIYSEKNDNPSTASSKIEKALNKVVVANEKKAKLSQGKEKRNIQTASFSNSVHDINLSSTKNKVPSKNNSIGIGTVESDVKAETGKALPVELSREITTNEQSSRLNLSNFDYIAPKGTFIPSKILIPTIIFDSKEEPAKALPQSTAKSFQKGLYFRLGFSPDLSIVSTDEITKLGSNTAILLEYRINHRLSVQGGVLRSMKYYDSYPQYYQWPYNWSSPPKMININATCKMLDIPVNLRYDITKKTQSRWFVSGGVTSYVMLKEKYIYNYENPNDPSIKWHQWEGKTGTYYAGVLNFSAGYEYQLFKKLTIQAEPLVKIPIARVGFGKVNLSTLGVLFSVKYPLYLHK</sequence>
<gene>
    <name evidence="3" type="ordered locus">Emtol_2358</name>
</gene>
<evidence type="ECO:0000313" key="3">
    <source>
        <dbReference type="EMBL" id="AFK03495.1"/>
    </source>
</evidence>
<keyword evidence="2" id="KW-1133">Transmembrane helix</keyword>
<feature type="compositionally biased region" description="Basic and acidic residues" evidence="1">
    <location>
        <begin position="149"/>
        <end position="159"/>
    </location>
</feature>
<reference evidence="3 4" key="1">
    <citation type="submission" date="2011-07" db="EMBL/GenBank/DDBJ databases">
        <title>The complete genome of chromosome of Emticicia oligotrophica DSM 17448.</title>
        <authorList>
            <consortium name="US DOE Joint Genome Institute (JGI-PGF)"/>
            <person name="Lucas S."/>
            <person name="Han J."/>
            <person name="Lapidus A."/>
            <person name="Bruce D."/>
            <person name="Goodwin L."/>
            <person name="Pitluck S."/>
            <person name="Peters L."/>
            <person name="Kyrpides N."/>
            <person name="Mavromatis K."/>
            <person name="Ivanova N."/>
            <person name="Ovchinnikova G."/>
            <person name="Teshima H."/>
            <person name="Detter J.C."/>
            <person name="Tapia R."/>
            <person name="Han C."/>
            <person name="Land M."/>
            <person name="Hauser L."/>
            <person name="Markowitz V."/>
            <person name="Cheng J.-F."/>
            <person name="Hugenholtz P."/>
            <person name="Woyke T."/>
            <person name="Wu D."/>
            <person name="Tindall B."/>
            <person name="Pomrenke H."/>
            <person name="Brambilla E."/>
            <person name="Klenk H.-P."/>
            <person name="Eisen J.A."/>
        </authorList>
    </citation>
    <scope>NUCLEOTIDE SEQUENCE [LARGE SCALE GENOMIC DNA]</scope>
    <source>
        <strain evidence="3 4">DSM 17448</strain>
    </source>
</reference>
<feature type="compositionally biased region" description="Basic and acidic residues" evidence="1">
    <location>
        <begin position="88"/>
        <end position="99"/>
    </location>
</feature>
<evidence type="ECO:0000313" key="4">
    <source>
        <dbReference type="Proteomes" id="UP000002875"/>
    </source>
</evidence>
<organism evidence="3 4">
    <name type="scientific">Emticicia oligotrophica (strain DSM 17448 / CIP 109782 / MTCC 6937 / GPTSA100-15)</name>
    <dbReference type="NCBI Taxonomy" id="929562"/>
    <lineage>
        <taxon>Bacteria</taxon>
        <taxon>Pseudomonadati</taxon>
        <taxon>Bacteroidota</taxon>
        <taxon>Cytophagia</taxon>
        <taxon>Cytophagales</taxon>
        <taxon>Leadbetterellaceae</taxon>
        <taxon>Emticicia</taxon>
    </lineage>
</organism>
<evidence type="ECO:0008006" key="5">
    <source>
        <dbReference type="Google" id="ProtNLM"/>
    </source>
</evidence>
<accession>A0ABM5N234</accession>
<keyword evidence="2" id="KW-0812">Transmembrane</keyword>
<protein>
    <recommendedName>
        <fullName evidence="5">Outer membrane protein beta-barrel domain-containing protein</fullName>
    </recommendedName>
</protein>
<keyword evidence="2" id="KW-0472">Membrane</keyword>
<feature type="transmembrane region" description="Helical" evidence="2">
    <location>
        <begin position="60"/>
        <end position="77"/>
    </location>
</feature>
<dbReference type="EMBL" id="CP002961">
    <property type="protein sequence ID" value="AFK03495.1"/>
    <property type="molecule type" value="Genomic_DNA"/>
</dbReference>
<evidence type="ECO:0000256" key="2">
    <source>
        <dbReference type="SAM" id="Phobius"/>
    </source>
</evidence>
<name>A0ABM5N234_EMTOG</name>
<feature type="region of interest" description="Disordered" evidence="1">
    <location>
        <begin position="124"/>
        <end position="165"/>
    </location>
</feature>
<dbReference type="RefSeq" id="WP_015029192.1">
    <property type="nucleotide sequence ID" value="NC_018748.1"/>
</dbReference>
<feature type="compositionally biased region" description="Basic and acidic residues" evidence="1">
    <location>
        <begin position="131"/>
        <end position="140"/>
    </location>
</feature>
<keyword evidence="4" id="KW-1185">Reference proteome</keyword>